<comment type="similarity">
    <text evidence="2">Belongs to the GMC oxidoreductase family.</text>
</comment>
<dbReference type="RefSeq" id="WP_152711876.1">
    <property type="nucleotide sequence ID" value="NZ_VOSJ01000153.1"/>
</dbReference>
<keyword evidence="8" id="KW-1185">Reference proteome</keyword>
<evidence type="ECO:0000256" key="3">
    <source>
        <dbReference type="ARBA" id="ARBA00022630"/>
    </source>
</evidence>
<evidence type="ECO:0000256" key="2">
    <source>
        <dbReference type="ARBA" id="ARBA00010790"/>
    </source>
</evidence>
<dbReference type="Pfam" id="PF00732">
    <property type="entry name" value="GMC_oxred_N"/>
    <property type="match status" value="1"/>
</dbReference>
<dbReference type="PANTHER" id="PTHR11552:SF147">
    <property type="entry name" value="CHOLINE DEHYDROGENASE, MITOCHONDRIAL"/>
    <property type="match status" value="1"/>
</dbReference>
<dbReference type="PANTHER" id="PTHR11552">
    <property type="entry name" value="GLUCOSE-METHANOL-CHOLINE GMC OXIDOREDUCTASE"/>
    <property type="match status" value="1"/>
</dbReference>
<evidence type="ECO:0000313" key="7">
    <source>
        <dbReference type="EMBL" id="MPR25991.1"/>
    </source>
</evidence>
<comment type="cofactor">
    <cofactor evidence="1 5">
        <name>FAD</name>
        <dbReference type="ChEBI" id="CHEBI:57692"/>
    </cofactor>
</comment>
<gene>
    <name evidence="7" type="ORF">FS320_12330</name>
</gene>
<dbReference type="InterPro" id="IPR007867">
    <property type="entry name" value="GMC_OxRtase_C"/>
</dbReference>
<dbReference type="Gene3D" id="3.30.560.10">
    <property type="entry name" value="Glucose Oxidase, domain 3"/>
    <property type="match status" value="1"/>
</dbReference>
<evidence type="ECO:0000256" key="5">
    <source>
        <dbReference type="PIRSR" id="PIRSR000137-2"/>
    </source>
</evidence>
<dbReference type="PIRSF" id="PIRSF000137">
    <property type="entry name" value="Alcohol_oxidase"/>
    <property type="match status" value="1"/>
</dbReference>
<evidence type="ECO:0000259" key="6">
    <source>
        <dbReference type="PROSITE" id="PS00624"/>
    </source>
</evidence>
<dbReference type="GO" id="GO:0016614">
    <property type="term" value="F:oxidoreductase activity, acting on CH-OH group of donors"/>
    <property type="evidence" value="ECO:0007669"/>
    <property type="project" value="InterPro"/>
</dbReference>
<dbReference type="InterPro" id="IPR036188">
    <property type="entry name" value="FAD/NAD-bd_sf"/>
</dbReference>
<comment type="caution">
    <text evidence="7">The sequence shown here is derived from an EMBL/GenBank/DDBJ whole genome shotgun (WGS) entry which is preliminary data.</text>
</comment>
<sequence>MKDQYDYIIVGAGSAGCVLARRLTDAPGVRVLLLEAGPEAHDFWLRTPAGMARMMHHPKYNWNFETEPVPTLGDRRIYWPRGKTMGGSSAINGMVHIRGDRRDYDHWEALGNPGWGWDRIGKLFDAMENDITGPAKPRLGGPLNISHAAVIHPTVHDFIAAGRALGLRYNDDVNSGDIEGIGLLKFNIRNGQRQSSYDAYLAPVRDRANLTVITGAHVTRVVLNERTAKGIAAVLPDGQHVTFHARGEVILAAGALNSPQLLMLSGVGDPAELVRHQVGVVHALPGVGANLQDHFVSRVQVRVTPGSSYNKSLQGWRKYLAGAQYLLKQSGYLALGSSPAAAFVKSHPDMAYADVEISFRPMTFGFDTRGGVAVHKFDAMSASVYRVRPSSRGRIGLHSSDPRQPARFEPNYLATDDDIAAMIAGIRAFRSIIAQSPLRERVVAEMVPGPDVRSDEQLLDYLRADGQCAFHPAGTCKMGPDAMAVVDCRLRVHGIDRLRVADASIMPVVVSGNTNAASMVIGENAARMILEDARHQRTVAAA</sequence>
<dbReference type="Proteomes" id="UP000403266">
    <property type="component" value="Unassembled WGS sequence"/>
</dbReference>
<dbReference type="Gene3D" id="3.50.50.60">
    <property type="entry name" value="FAD/NAD(P)-binding domain"/>
    <property type="match status" value="1"/>
</dbReference>
<dbReference type="OrthoDB" id="9785276at2"/>
<feature type="domain" description="Glucose-methanol-choline oxidoreductase N-terminal" evidence="6">
    <location>
        <begin position="254"/>
        <end position="268"/>
    </location>
</feature>
<dbReference type="InterPro" id="IPR012132">
    <property type="entry name" value="GMC_OxRdtase"/>
</dbReference>
<evidence type="ECO:0000256" key="1">
    <source>
        <dbReference type="ARBA" id="ARBA00001974"/>
    </source>
</evidence>
<dbReference type="Pfam" id="PF05199">
    <property type="entry name" value="GMC_oxred_C"/>
    <property type="match status" value="1"/>
</dbReference>
<dbReference type="GO" id="GO:0050660">
    <property type="term" value="F:flavin adenine dinucleotide binding"/>
    <property type="evidence" value="ECO:0007669"/>
    <property type="project" value="InterPro"/>
</dbReference>
<dbReference type="EMBL" id="VOSK01000036">
    <property type="protein sequence ID" value="MPR25991.1"/>
    <property type="molecule type" value="Genomic_DNA"/>
</dbReference>
<accession>A0A5N7MG21</accession>
<reference evidence="7 8" key="1">
    <citation type="journal article" date="2019" name="Syst. Appl. Microbiol.">
        <title>Microvirga tunisiensis sp. nov., a root nodule symbiotic bacterium isolated from Lupinus micranthus and L. luteus grown in Northern Tunisia.</title>
        <authorList>
            <person name="Msaddak A."/>
            <person name="Rejili M."/>
            <person name="Duran D."/>
            <person name="Mars M."/>
            <person name="Palacios J.M."/>
            <person name="Ruiz-Argueso T."/>
            <person name="Rey L."/>
            <person name="Imperial J."/>
        </authorList>
    </citation>
    <scope>NUCLEOTIDE SEQUENCE [LARGE SCALE GENOMIC DNA]</scope>
    <source>
        <strain evidence="7 8">Lmie10</strain>
    </source>
</reference>
<organism evidence="7 8">
    <name type="scientific">Microvirga tunisiensis</name>
    <dbReference type="NCBI Taxonomy" id="2108360"/>
    <lineage>
        <taxon>Bacteria</taxon>
        <taxon>Pseudomonadati</taxon>
        <taxon>Pseudomonadota</taxon>
        <taxon>Alphaproteobacteria</taxon>
        <taxon>Hyphomicrobiales</taxon>
        <taxon>Methylobacteriaceae</taxon>
        <taxon>Microvirga</taxon>
    </lineage>
</organism>
<dbReference type="PROSITE" id="PS00624">
    <property type="entry name" value="GMC_OXRED_2"/>
    <property type="match status" value="1"/>
</dbReference>
<keyword evidence="4 5" id="KW-0274">FAD</keyword>
<name>A0A5N7MG21_9HYPH</name>
<evidence type="ECO:0000313" key="8">
    <source>
        <dbReference type="Proteomes" id="UP000403266"/>
    </source>
</evidence>
<dbReference type="PROSITE" id="PS51257">
    <property type="entry name" value="PROKAR_LIPOPROTEIN"/>
    <property type="match status" value="1"/>
</dbReference>
<keyword evidence="3" id="KW-0285">Flavoprotein</keyword>
<proteinExistence type="inferred from homology"/>
<feature type="binding site" evidence="5">
    <location>
        <begin position="92"/>
        <end position="95"/>
    </location>
    <ligand>
        <name>FAD</name>
        <dbReference type="ChEBI" id="CHEBI:57692"/>
    </ligand>
</feature>
<feature type="binding site" evidence="5">
    <location>
        <position position="218"/>
    </location>
    <ligand>
        <name>FAD</name>
        <dbReference type="ChEBI" id="CHEBI:57692"/>
    </ligand>
</feature>
<evidence type="ECO:0000256" key="4">
    <source>
        <dbReference type="ARBA" id="ARBA00022827"/>
    </source>
</evidence>
<dbReference type="AlphaFoldDB" id="A0A5N7MG21"/>
<dbReference type="SUPFAM" id="SSF51905">
    <property type="entry name" value="FAD/NAD(P)-binding domain"/>
    <property type="match status" value="1"/>
</dbReference>
<dbReference type="SUPFAM" id="SSF54373">
    <property type="entry name" value="FAD-linked reductases, C-terminal domain"/>
    <property type="match status" value="1"/>
</dbReference>
<dbReference type="InterPro" id="IPR000172">
    <property type="entry name" value="GMC_OxRdtase_N"/>
</dbReference>
<protein>
    <submittedName>
        <fullName evidence="7">Choline dehydrogenase</fullName>
    </submittedName>
</protein>